<dbReference type="Proteomes" id="UP000294933">
    <property type="component" value="Unassembled WGS sequence"/>
</dbReference>
<evidence type="ECO:0000313" key="3">
    <source>
        <dbReference type="Proteomes" id="UP000294933"/>
    </source>
</evidence>
<dbReference type="AlphaFoldDB" id="A0A4Y7PWG0"/>
<dbReference type="EMBL" id="ML170202">
    <property type="protein sequence ID" value="TDL18939.1"/>
    <property type="molecule type" value="Genomic_DNA"/>
</dbReference>
<evidence type="ECO:0000313" key="2">
    <source>
        <dbReference type="EMBL" id="TDL18939.1"/>
    </source>
</evidence>
<protein>
    <submittedName>
        <fullName evidence="2">Uncharacterized protein</fullName>
    </submittedName>
</protein>
<dbReference type="SUPFAM" id="SSF52047">
    <property type="entry name" value="RNI-like"/>
    <property type="match status" value="1"/>
</dbReference>
<dbReference type="Gene3D" id="1.20.1280.50">
    <property type="match status" value="1"/>
</dbReference>
<accession>A0A4Y7PWG0</accession>
<feature type="compositionally biased region" description="Polar residues" evidence="1">
    <location>
        <begin position="12"/>
        <end position="22"/>
    </location>
</feature>
<proteinExistence type="predicted"/>
<gene>
    <name evidence="2" type="ORF">BD410DRAFT_458425</name>
</gene>
<dbReference type="VEuPathDB" id="FungiDB:BD410DRAFT_458425"/>
<sequence length="563" mass="63370">MAPTTRAVSARMASQTTRSHTTQADHGELSNSESRPTKKRKQLDSRLDASFEPLPECQMTVNASYLPEDILSLIFQCLHGVVKERETILPKSQRNLKVSSKTWIYVSHVCRRWREIALNCTPLWNDITTAETPEEIETYIARSKAARICTRLSGSEPLAVQKLILQQLPRTRRLAIVCCNDHFANDESLSPLWDLPTPHLETLILFRLTRSFHPPPIVQKPHPALKTVFLIRAHTNWDSPTLRDLASLSILCIENTYRPTMSELYLILLACPNLQTLALVDAGPEESHHFQATHLNAPVIRLHCLLQLKIDMDTDDWAILLQYIDFPGITTWSINCRDVSWEDPPVVIPHQISLPIGGSMLKIVANSSATVLAQQHIDSDKESERQIRMDLSEDLGDVAYVFHVVPTAVNGTSLVNITQLYMKFIVHDDVGIERHWIEEWAHFLDALPKLEVMTVSLAECSAVDPGMALFAVLANQRTEEDSTSYAAPKLRKLELHGCGPTYHALLTQSLKSRYKFAPLQELVLAGCGPVAKTNLKALRKHVGNVQVMTKFDEVPLPRLAQEL</sequence>
<dbReference type="PANTHER" id="PTHR38926:SF72">
    <property type="entry name" value="IM:7136021-RELATED"/>
    <property type="match status" value="1"/>
</dbReference>
<organism evidence="2 3">
    <name type="scientific">Rickenella mellea</name>
    <dbReference type="NCBI Taxonomy" id="50990"/>
    <lineage>
        <taxon>Eukaryota</taxon>
        <taxon>Fungi</taxon>
        <taxon>Dikarya</taxon>
        <taxon>Basidiomycota</taxon>
        <taxon>Agaricomycotina</taxon>
        <taxon>Agaricomycetes</taxon>
        <taxon>Hymenochaetales</taxon>
        <taxon>Rickenellaceae</taxon>
        <taxon>Rickenella</taxon>
    </lineage>
</organism>
<dbReference type="PANTHER" id="PTHR38926">
    <property type="entry name" value="F-BOX DOMAIN CONTAINING PROTEIN, EXPRESSED"/>
    <property type="match status" value="1"/>
</dbReference>
<dbReference type="STRING" id="50990.A0A4Y7PWG0"/>
<dbReference type="OrthoDB" id="3172239at2759"/>
<evidence type="ECO:0000256" key="1">
    <source>
        <dbReference type="SAM" id="MobiDB-lite"/>
    </source>
</evidence>
<name>A0A4Y7PWG0_9AGAM</name>
<keyword evidence="3" id="KW-1185">Reference proteome</keyword>
<dbReference type="Gene3D" id="3.80.10.10">
    <property type="entry name" value="Ribonuclease Inhibitor"/>
    <property type="match status" value="1"/>
</dbReference>
<reference evidence="2 3" key="1">
    <citation type="submission" date="2018-06" db="EMBL/GenBank/DDBJ databases">
        <title>A transcriptomic atlas of mushroom development highlights an independent origin of complex multicellularity.</title>
        <authorList>
            <consortium name="DOE Joint Genome Institute"/>
            <person name="Krizsan K."/>
            <person name="Almasi E."/>
            <person name="Merenyi Z."/>
            <person name="Sahu N."/>
            <person name="Viragh M."/>
            <person name="Koszo T."/>
            <person name="Mondo S."/>
            <person name="Kiss B."/>
            <person name="Balint B."/>
            <person name="Kues U."/>
            <person name="Barry K."/>
            <person name="Hegedus J.C."/>
            <person name="Henrissat B."/>
            <person name="Johnson J."/>
            <person name="Lipzen A."/>
            <person name="Ohm R."/>
            <person name="Nagy I."/>
            <person name="Pangilinan J."/>
            <person name="Yan J."/>
            <person name="Xiong Y."/>
            <person name="Grigoriev I.V."/>
            <person name="Hibbett D.S."/>
            <person name="Nagy L.G."/>
        </authorList>
    </citation>
    <scope>NUCLEOTIDE SEQUENCE [LARGE SCALE GENOMIC DNA]</scope>
    <source>
        <strain evidence="2 3">SZMC22713</strain>
    </source>
</reference>
<dbReference type="InterPro" id="IPR032675">
    <property type="entry name" value="LRR_dom_sf"/>
</dbReference>
<feature type="region of interest" description="Disordered" evidence="1">
    <location>
        <begin position="1"/>
        <end position="44"/>
    </location>
</feature>